<evidence type="ECO:0000256" key="5">
    <source>
        <dbReference type="ARBA" id="ARBA00022840"/>
    </source>
</evidence>
<keyword evidence="3" id="KW-0813">Transport</keyword>
<dbReference type="SUPFAM" id="SSF52540">
    <property type="entry name" value="P-loop containing nucleoside triphosphate hydrolases"/>
    <property type="match status" value="1"/>
</dbReference>
<keyword evidence="4" id="KW-0547">Nucleotide-binding</keyword>
<evidence type="ECO:0000313" key="8">
    <source>
        <dbReference type="EMBL" id="GAA2065234.1"/>
    </source>
</evidence>
<gene>
    <name evidence="8" type="ORF">GCM10009839_91030</name>
</gene>
<evidence type="ECO:0000256" key="2">
    <source>
        <dbReference type="ARBA" id="ARBA00005417"/>
    </source>
</evidence>
<evidence type="ECO:0000256" key="1">
    <source>
        <dbReference type="ARBA" id="ARBA00004202"/>
    </source>
</evidence>
<evidence type="ECO:0000256" key="4">
    <source>
        <dbReference type="ARBA" id="ARBA00022741"/>
    </source>
</evidence>
<proteinExistence type="inferred from homology"/>
<dbReference type="Gene3D" id="3.40.50.300">
    <property type="entry name" value="P-loop containing nucleotide triphosphate hydrolases"/>
    <property type="match status" value="1"/>
</dbReference>
<dbReference type="PANTHER" id="PTHR42711">
    <property type="entry name" value="ABC TRANSPORTER ATP-BINDING PROTEIN"/>
    <property type="match status" value="1"/>
</dbReference>
<name>A0ABN2VLF9_9ACTN</name>
<comment type="similarity">
    <text evidence="2">Belongs to the ABC transporter superfamily.</text>
</comment>
<dbReference type="InterPro" id="IPR050763">
    <property type="entry name" value="ABC_transporter_ATP-binding"/>
</dbReference>
<organism evidence="8 9">
    <name type="scientific">Catenulispora yoronensis</name>
    <dbReference type="NCBI Taxonomy" id="450799"/>
    <lineage>
        <taxon>Bacteria</taxon>
        <taxon>Bacillati</taxon>
        <taxon>Actinomycetota</taxon>
        <taxon>Actinomycetes</taxon>
        <taxon>Catenulisporales</taxon>
        <taxon>Catenulisporaceae</taxon>
        <taxon>Catenulispora</taxon>
    </lineage>
</organism>
<dbReference type="SMART" id="SM00382">
    <property type="entry name" value="AAA"/>
    <property type="match status" value="1"/>
</dbReference>
<dbReference type="InterPro" id="IPR003439">
    <property type="entry name" value="ABC_transporter-like_ATP-bd"/>
</dbReference>
<dbReference type="InterPro" id="IPR027417">
    <property type="entry name" value="P-loop_NTPase"/>
</dbReference>
<dbReference type="InterPro" id="IPR003593">
    <property type="entry name" value="AAA+_ATPase"/>
</dbReference>
<sequence>MRFYRGARSTVRGLLPKGSDTVLEALDLAKRYGPVTALDGFSLKAVPGEIVGLVGHNGAGKTTFVEIVTALTRPDGGSVTIDGKAPGKAKGLVGVAPQHLGLYPSITVREHLELFGRLAGLRKVALAAAIEELGVALRLGEIMDRRTGALSGGQQRRTQAATALINNPPLLLLDEPTAGADQETRQAMLDVVKQRAGEGAAVVYTTHYLPELTELQATIAVIRAGRVIARGTYEELVDGLPGEVHACFEDAEDVRISTNDPTKTLIELLATTKQPITSVEVRNADLDDLYRSLAVGRDT</sequence>
<dbReference type="PROSITE" id="PS50893">
    <property type="entry name" value="ABC_TRANSPORTER_2"/>
    <property type="match status" value="1"/>
</dbReference>
<dbReference type="PANTHER" id="PTHR42711:SF5">
    <property type="entry name" value="ABC TRANSPORTER ATP-BINDING PROTEIN NATA"/>
    <property type="match status" value="1"/>
</dbReference>
<evidence type="ECO:0000259" key="7">
    <source>
        <dbReference type="PROSITE" id="PS50893"/>
    </source>
</evidence>
<dbReference type="EMBL" id="BAAAQN010000101">
    <property type="protein sequence ID" value="GAA2065234.1"/>
    <property type="molecule type" value="Genomic_DNA"/>
</dbReference>
<comment type="caution">
    <text evidence="8">The sequence shown here is derived from an EMBL/GenBank/DDBJ whole genome shotgun (WGS) entry which is preliminary data.</text>
</comment>
<keyword evidence="9" id="KW-1185">Reference proteome</keyword>
<protein>
    <recommendedName>
        <fullName evidence="7">ABC transporter domain-containing protein</fullName>
    </recommendedName>
</protein>
<keyword evidence="6" id="KW-0046">Antibiotic resistance</keyword>
<dbReference type="Pfam" id="PF00005">
    <property type="entry name" value="ABC_tran"/>
    <property type="match status" value="1"/>
</dbReference>
<evidence type="ECO:0000313" key="9">
    <source>
        <dbReference type="Proteomes" id="UP001500751"/>
    </source>
</evidence>
<evidence type="ECO:0000256" key="3">
    <source>
        <dbReference type="ARBA" id="ARBA00022448"/>
    </source>
</evidence>
<feature type="domain" description="ABC transporter" evidence="7">
    <location>
        <begin position="23"/>
        <end position="249"/>
    </location>
</feature>
<keyword evidence="5" id="KW-0067">ATP-binding</keyword>
<accession>A0ABN2VLF9</accession>
<evidence type="ECO:0000256" key="6">
    <source>
        <dbReference type="ARBA" id="ARBA00023251"/>
    </source>
</evidence>
<dbReference type="Proteomes" id="UP001500751">
    <property type="component" value="Unassembled WGS sequence"/>
</dbReference>
<comment type="subcellular location">
    <subcellularLocation>
        <location evidence="1">Cell membrane</location>
        <topology evidence="1">Peripheral membrane protein</topology>
    </subcellularLocation>
</comment>
<reference evidence="8 9" key="1">
    <citation type="journal article" date="2019" name="Int. J. Syst. Evol. Microbiol.">
        <title>The Global Catalogue of Microorganisms (GCM) 10K type strain sequencing project: providing services to taxonomists for standard genome sequencing and annotation.</title>
        <authorList>
            <consortium name="The Broad Institute Genomics Platform"/>
            <consortium name="The Broad Institute Genome Sequencing Center for Infectious Disease"/>
            <person name="Wu L."/>
            <person name="Ma J."/>
        </authorList>
    </citation>
    <scope>NUCLEOTIDE SEQUENCE [LARGE SCALE GENOMIC DNA]</scope>
    <source>
        <strain evidence="8 9">JCM 16014</strain>
    </source>
</reference>